<dbReference type="Proteomes" id="UP000552644">
    <property type="component" value="Unassembled WGS sequence"/>
</dbReference>
<evidence type="ECO:0000313" key="2">
    <source>
        <dbReference type="Proteomes" id="UP000552644"/>
    </source>
</evidence>
<dbReference type="AlphaFoldDB" id="A0A7W7QPC7"/>
<keyword evidence="2" id="KW-1185">Reference proteome</keyword>
<gene>
    <name evidence="1" type="ORF">FHS44_004345</name>
</gene>
<comment type="caution">
    <text evidence="1">The sequence shown here is derived from an EMBL/GenBank/DDBJ whole genome shotgun (WGS) entry which is preliminary data.</text>
</comment>
<protein>
    <submittedName>
        <fullName evidence="1">Uncharacterized protein</fullName>
    </submittedName>
</protein>
<name>A0A7W7QPC7_9ACTN</name>
<sequence length="64" mass="7692">MRFTEPEDLSPVVADLYRDWYQRRDPPADRLLAECFLFLEPWWTLRSGSVPYWMVFNTDPPARA</sequence>
<dbReference type="EMBL" id="JACHJP010000004">
    <property type="protein sequence ID" value="MBB4917237.1"/>
    <property type="molecule type" value="Genomic_DNA"/>
</dbReference>
<proteinExistence type="predicted"/>
<evidence type="ECO:0000313" key="1">
    <source>
        <dbReference type="EMBL" id="MBB4917237.1"/>
    </source>
</evidence>
<accession>A0A7W7QPC7</accession>
<reference evidence="1 2" key="1">
    <citation type="submission" date="2020-08" db="EMBL/GenBank/DDBJ databases">
        <title>Genomic Encyclopedia of Type Strains, Phase III (KMG-III): the genomes of soil and plant-associated and newly described type strains.</title>
        <authorList>
            <person name="Whitman W."/>
        </authorList>
    </citation>
    <scope>NUCLEOTIDE SEQUENCE [LARGE SCALE GENOMIC DNA]</scope>
    <source>
        <strain evidence="1 2">CECT 8840</strain>
    </source>
</reference>
<organism evidence="1 2">
    <name type="scientific">Streptosporangium saharense</name>
    <dbReference type="NCBI Taxonomy" id="1706840"/>
    <lineage>
        <taxon>Bacteria</taxon>
        <taxon>Bacillati</taxon>
        <taxon>Actinomycetota</taxon>
        <taxon>Actinomycetes</taxon>
        <taxon>Streptosporangiales</taxon>
        <taxon>Streptosporangiaceae</taxon>
        <taxon>Streptosporangium</taxon>
    </lineage>
</organism>